<keyword evidence="4" id="KW-0274">FAD</keyword>
<feature type="domain" description="FAD-binding PCMH-type" evidence="6">
    <location>
        <begin position="46"/>
        <end position="229"/>
    </location>
</feature>
<comment type="similarity">
    <text evidence="2">Belongs to the FAD-binding oxidoreductase/transferase type 4 family.</text>
</comment>
<evidence type="ECO:0000256" key="4">
    <source>
        <dbReference type="ARBA" id="ARBA00022827"/>
    </source>
</evidence>
<dbReference type="Gene3D" id="1.10.45.10">
    <property type="entry name" value="Vanillyl-alcohol Oxidase, Chain A, domain 4"/>
    <property type="match status" value="1"/>
</dbReference>
<dbReference type="InterPro" id="IPR016171">
    <property type="entry name" value="Vanillyl_alc_oxidase_C-sub2"/>
</dbReference>
<dbReference type="GO" id="GO:0016491">
    <property type="term" value="F:oxidoreductase activity"/>
    <property type="evidence" value="ECO:0007669"/>
    <property type="project" value="UniProtKB-KW"/>
</dbReference>
<keyword evidence="5" id="KW-0560">Oxidoreductase</keyword>
<evidence type="ECO:0000259" key="6">
    <source>
        <dbReference type="PROSITE" id="PS51387"/>
    </source>
</evidence>
<evidence type="ECO:0000256" key="5">
    <source>
        <dbReference type="ARBA" id="ARBA00023002"/>
    </source>
</evidence>
<dbReference type="InterPro" id="IPR016166">
    <property type="entry name" value="FAD-bd_PCMH"/>
</dbReference>
<evidence type="ECO:0000256" key="3">
    <source>
        <dbReference type="ARBA" id="ARBA00022630"/>
    </source>
</evidence>
<dbReference type="RefSeq" id="WP_089761095.1">
    <property type="nucleotide sequence ID" value="NZ_FNGO01000018.1"/>
</dbReference>
<evidence type="ECO:0000313" key="8">
    <source>
        <dbReference type="Proteomes" id="UP000199476"/>
    </source>
</evidence>
<organism evidence="7 8">
    <name type="scientific">Halarsenatibacter silvermanii</name>
    <dbReference type="NCBI Taxonomy" id="321763"/>
    <lineage>
        <taxon>Bacteria</taxon>
        <taxon>Bacillati</taxon>
        <taxon>Bacillota</taxon>
        <taxon>Clostridia</taxon>
        <taxon>Halanaerobiales</taxon>
        <taxon>Halarsenatibacteraceae</taxon>
        <taxon>Halarsenatibacter</taxon>
    </lineage>
</organism>
<evidence type="ECO:0000256" key="1">
    <source>
        <dbReference type="ARBA" id="ARBA00001974"/>
    </source>
</evidence>
<evidence type="ECO:0000256" key="2">
    <source>
        <dbReference type="ARBA" id="ARBA00008000"/>
    </source>
</evidence>
<name>A0A1G9QTX2_9FIRM</name>
<dbReference type="EMBL" id="FNGO01000018">
    <property type="protein sequence ID" value="SDM14479.1"/>
    <property type="molecule type" value="Genomic_DNA"/>
</dbReference>
<evidence type="ECO:0000313" key="7">
    <source>
        <dbReference type="EMBL" id="SDM14479.1"/>
    </source>
</evidence>
<dbReference type="SUPFAM" id="SSF55103">
    <property type="entry name" value="FAD-linked oxidases, C-terminal domain"/>
    <property type="match status" value="1"/>
</dbReference>
<dbReference type="InterPro" id="IPR004113">
    <property type="entry name" value="FAD-bd_oxidored_4_C"/>
</dbReference>
<protein>
    <submittedName>
        <fullName evidence="7">Glycolate oxidase</fullName>
    </submittedName>
</protein>
<accession>A0A1G9QTX2</accession>
<dbReference type="OrthoDB" id="9767256at2"/>
<dbReference type="InterPro" id="IPR016169">
    <property type="entry name" value="FAD-bd_PCMH_sub2"/>
</dbReference>
<dbReference type="InterPro" id="IPR006094">
    <property type="entry name" value="Oxid_FAD_bind_N"/>
</dbReference>
<comment type="cofactor">
    <cofactor evidence="1">
        <name>FAD</name>
        <dbReference type="ChEBI" id="CHEBI:57692"/>
    </cofactor>
</comment>
<dbReference type="Pfam" id="PF01565">
    <property type="entry name" value="FAD_binding_4"/>
    <property type="match status" value="1"/>
</dbReference>
<dbReference type="InterPro" id="IPR036318">
    <property type="entry name" value="FAD-bd_PCMH-like_sf"/>
</dbReference>
<dbReference type="InterPro" id="IPR016164">
    <property type="entry name" value="FAD-linked_Oxase-like_C"/>
</dbReference>
<dbReference type="SUPFAM" id="SSF56176">
    <property type="entry name" value="FAD-binding/transporter-associated domain-like"/>
    <property type="match status" value="1"/>
</dbReference>
<sequence>MEVVKDRSLIKELEEIVGPRWVDTDPDRVLSYAGEYTNDAFDQLAPEPVPGSIVVKPEGAKEISEILGVANKREVPVVPKGGATAVAGNGIVTEPSIILVLERLNNRIEIDETNLTVTCDAAVTLGELLEEMESHDKLHFPLHPGDEGAQLGGMAVMNAGGVRAVRDGIMRDQITGLKAVLPTGEIVDFGNSSGKLVKNNAGYDLTQLIIGSEGTLGVITEVTLKLKPIKSAGATLIIPFEERGRAFAAVPAILKEGIKPVAIEYVEKDSIIASAEDLGKDWPARSGEGHLMIILSEDDEEKLYSRAAEIENISQNYGGLNTLIAETEQEQRDLLEIRSHFVLALDNELIDIPDITVPVSELDRIMSEIESLSQEYDAEVTMLAHAGDGNLHPFIMKSDDEDGKISDEFYKFKRKMYEAAISMGGTITGEHGVGLMRKKELKLQYTERELEIMKSIKRAFDPQNILSPGKIFEMEKR</sequence>
<dbReference type="InterPro" id="IPR051914">
    <property type="entry name" value="FAD-linked_OxidoTrans_Type4"/>
</dbReference>
<dbReference type="Pfam" id="PF02913">
    <property type="entry name" value="FAD-oxidase_C"/>
    <property type="match status" value="1"/>
</dbReference>
<dbReference type="PANTHER" id="PTHR42934">
    <property type="entry name" value="GLYCOLATE OXIDASE SUBUNIT GLCD"/>
    <property type="match status" value="1"/>
</dbReference>
<keyword evidence="3" id="KW-0285">Flavoprotein</keyword>
<dbReference type="PROSITE" id="PS51387">
    <property type="entry name" value="FAD_PCMH"/>
    <property type="match status" value="1"/>
</dbReference>
<proteinExistence type="inferred from homology"/>
<dbReference type="PANTHER" id="PTHR42934:SF2">
    <property type="entry name" value="GLYCOLATE OXIDASE SUBUNIT GLCD"/>
    <property type="match status" value="1"/>
</dbReference>
<dbReference type="STRING" id="321763.SAMN04488692_11827"/>
<dbReference type="FunFam" id="3.30.70.2740:FF:000001">
    <property type="entry name" value="D-lactate dehydrogenase mitochondrial"/>
    <property type="match status" value="1"/>
</dbReference>
<dbReference type="FunFam" id="1.10.45.10:FF:000001">
    <property type="entry name" value="D-lactate dehydrogenase mitochondrial"/>
    <property type="match status" value="1"/>
</dbReference>
<dbReference type="AlphaFoldDB" id="A0A1G9QTX2"/>
<dbReference type="Gene3D" id="3.30.465.10">
    <property type="match status" value="1"/>
</dbReference>
<reference evidence="7 8" key="1">
    <citation type="submission" date="2016-10" db="EMBL/GenBank/DDBJ databases">
        <authorList>
            <person name="de Groot N.N."/>
        </authorList>
    </citation>
    <scope>NUCLEOTIDE SEQUENCE [LARGE SCALE GENOMIC DNA]</scope>
    <source>
        <strain evidence="7 8">SLAS-1</strain>
    </source>
</reference>
<dbReference type="Proteomes" id="UP000199476">
    <property type="component" value="Unassembled WGS sequence"/>
</dbReference>
<gene>
    <name evidence="7" type="ORF">SAMN04488692_11827</name>
</gene>
<dbReference type="Gene3D" id="3.30.70.2740">
    <property type="match status" value="1"/>
</dbReference>
<dbReference type="GO" id="GO:0071949">
    <property type="term" value="F:FAD binding"/>
    <property type="evidence" value="ECO:0007669"/>
    <property type="project" value="InterPro"/>
</dbReference>
<keyword evidence="8" id="KW-1185">Reference proteome</keyword>